<evidence type="ECO:0000313" key="2">
    <source>
        <dbReference type="EMBL" id="CAF0917813.1"/>
    </source>
</evidence>
<dbReference type="AlphaFoldDB" id="A0A813ZFK2"/>
<evidence type="ECO:0000313" key="3">
    <source>
        <dbReference type="Proteomes" id="UP000663832"/>
    </source>
</evidence>
<comment type="caution">
    <text evidence="1">The sequence shown here is derived from an EMBL/GenBank/DDBJ whole genome shotgun (WGS) entry which is preliminary data.</text>
</comment>
<dbReference type="EMBL" id="CAJNOI010000041">
    <property type="protein sequence ID" value="CAF0917813.1"/>
    <property type="molecule type" value="Genomic_DNA"/>
</dbReference>
<evidence type="ECO:0000313" key="1">
    <source>
        <dbReference type="EMBL" id="CAF0898693.1"/>
    </source>
</evidence>
<organism evidence="1 3">
    <name type="scientific">Adineta steineri</name>
    <dbReference type="NCBI Taxonomy" id="433720"/>
    <lineage>
        <taxon>Eukaryota</taxon>
        <taxon>Metazoa</taxon>
        <taxon>Spiralia</taxon>
        <taxon>Gnathifera</taxon>
        <taxon>Rotifera</taxon>
        <taxon>Eurotatoria</taxon>
        <taxon>Bdelloidea</taxon>
        <taxon>Adinetida</taxon>
        <taxon>Adinetidae</taxon>
        <taxon>Adineta</taxon>
    </lineage>
</organism>
<dbReference type="EMBL" id="CAJNOM010000042">
    <property type="protein sequence ID" value="CAF0898693.1"/>
    <property type="molecule type" value="Genomic_DNA"/>
</dbReference>
<dbReference type="Proteomes" id="UP000663832">
    <property type="component" value="Unassembled WGS sequence"/>
</dbReference>
<reference evidence="1" key="1">
    <citation type="submission" date="2021-02" db="EMBL/GenBank/DDBJ databases">
        <authorList>
            <person name="Nowell W R."/>
        </authorList>
    </citation>
    <scope>NUCLEOTIDE SEQUENCE</scope>
</reference>
<dbReference type="Proteomes" id="UP000663877">
    <property type="component" value="Unassembled WGS sequence"/>
</dbReference>
<name>A0A813ZFK2_9BILA</name>
<protein>
    <submittedName>
        <fullName evidence="1">Uncharacterized protein</fullName>
    </submittedName>
</protein>
<dbReference type="OrthoDB" id="10006355at2759"/>
<keyword evidence="3" id="KW-1185">Reference proteome</keyword>
<sequence length="183" mass="21017">MTEVIDQTFLTELLSDDKQLKSFILSDTDENDLDLNIESFNDFECKSILNDVSREIIDIKEDSEIPLITIQNTEDDNTQDKISPVKQLSAHIEENVKPTYTRSVYRYAAKIYGQSEDPHQTKLDQDINAILGSSDPPPGFGYLQSNIYYLTQQRPIPLEPLQVCINFIFCFHRIVVSIIILNK</sequence>
<proteinExistence type="predicted"/>
<gene>
    <name evidence="2" type="ORF">BJG266_LOCUS11362</name>
    <name evidence="1" type="ORF">QVE165_LOCUS9355</name>
</gene>
<accession>A0A813ZFK2</accession>